<reference evidence="5 6" key="1">
    <citation type="submission" date="2020-05" db="EMBL/GenBank/DDBJ databases">
        <authorList>
            <person name="Khan S.A."/>
            <person name="Jeon C.O."/>
            <person name="Chun B.H."/>
        </authorList>
    </citation>
    <scope>NUCLEOTIDE SEQUENCE [LARGE SCALE GENOMIC DNA]</scope>
    <source>
        <strain evidence="5 6">B156</strain>
    </source>
</reference>
<feature type="domain" description="Doubled CXXCH motif" evidence="4">
    <location>
        <begin position="156"/>
        <end position="188"/>
    </location>
</feature>
<dbReference type="SUPFAM" id="SSF48695">
    <property type="entry name" value="Multiheme cytochromes"/>
    <property type="match status" value="1"/>
</dbReference>
<dbReference type="RefSeq" id="WP_171558846.1">
    <property type="nucleotide sequence ID" value="NZ_JABFCS010000001.1"/>
</dbReference>
<dbReference type="NCBIfam" id="TIGR03508">
    <property type="entry name" value="decahem_SO"/>
    <property type="match status" value="1"/>
</dbReference>
<evidence type="ECO:0000256" key="3">
    <source>
        <dbReference type="SAM" id="SignalP"/>
    </source>
</evidence>
<keyword evidence="1 3" id="KW-0732">Signal</keyword>
<evidence type="ECO:0000313" key="5">
    <source>
        <dbReference type="EMBL" id="NNU43535.1"/>
    </source>
</evidence>
<dbReference type="InterPro" id="IPR020015">
    <property type="entry name" value="Decahaem_cyt-c_DmsE"/>
</dbReference>
<dbReference type="Proteomes" id="UP000552954">
    <property type="component" value="Unassembled WGS sequence"/>
</dbReference>
<dbReference type="Pfam" id="PF09699">
    <property type="entry name" value="Paired_CXXCH_1"/>
    <property type="match status" value="3"/>
</dbReference>
<dbReference type="PANTHER" id="PTHR35038:SF6">
    <property type="entry name" value="SURFACE LOCALIZED DECAHEME CYTOCHROME C LIPOPROTEIN"/>
    <property type="match status" value="1"/>
</dbReference>
<proteinExistence type="predicted"/>
<keyword evidence="6" id="KW-1185">Reference proteome</keyword>
<evidence type="ECO:0000259" key="4">
    <source>
        <dbReference type="Pfam" id="PF09699"/>
    </source>
</evidence>
<evidence type="ECO:0000256" key="1">
    <source>
        <dbReference type="ARBA" id="ARBA00022729"/>
    </source>
</evidence>
<feature type="chain" id="PRO_5032403146" evidence="3">
    <location>
        <begin position="26"/>
        <end position="334"/>
    </location>
</feature>
<protein>
    <submittedName>
        <fullName evidence="5">DmsE family decaheme c-type cytochrome</fullName>
    </submittedName>
</protein>
<dbReference type="PANTHER" id="PTHR35038">
    <property type="entry name" value="DISSIMILATORY SULFITE REDUCTASE SIRA"/>
    <property type="match status" value="1"/>
</dbReference>
<feature type="domain" description="Doubled CXXCH motif" evidence="4">
    <location>
        <begin position="248"/>
        <end position="282"/>
    </location>
</feature>
<accession>A0A849KF23</accession>
<dbReference type="InterPro" id="IPR036280">
    <property type="entry name" value="Multihaem_cyt_sf"/>
</dbReference>
<feature type="signal peptide" evidence="3">
    <location>
        <begin position="1"/>
        <end position="25"/>
    </location>
</feature>
<dbReference type="AlphaFoldDB" id="A0A849KF23"/>
<dbReference type="Gene3D" id="3.90.10.10">
    <property type="entry name" value="Cytochrome C3"/>
    <property type="match status" value="1"/>
</dbReference>
<dbReference type="InterPro" id="IPR010177">
    <property type="entry name" value="Paired_CXXCH_1"/>
</dbReference>
<dbReference type="InterPro" id="IPR051829">
    <property type="entry name" value="Multiheme_Cytochr_ET"/>
</dbReference>
<name>A0A849KF23_9BURK</name>
<evidence type="ECO:0000313" key="6">
    <source>
        <dbReference type="Proteomes" id="UP000552954"/>
    </source>
</evidence>
<reference evidence="5 6" key="2">
    <citation type="submission" date="2020-06" db="EMBL/GenBank/DDBJ databases">
        <title>Ramlibacter rhizophilus sp. nov., isolated from rhizosphere soil of national flower Mugunghwa from South Korea.</title>
        <authorList>
            <person name="Zheng-Fei Y."/>
            <person name="Huan T."/>
        </authorList>
    </citation>
    <scope>NUCLEOTIDE SEQUENCE [LARGE SCALE GENOMIC DNA]</scope>
    <source>
        <strain evidence="5 6">B156</strain>
    </source>
</reference>
<comment type="caution">
    <text evidence="5">The sequence shown here is derived from an EMBL/GenBank/DDBJ whole genome shotgun (WGS) entry which is preliminary data.</text>
</comment>
<dbReference type="EMBL" id="JABFCS010000001">
    <property type="protein sequence ID" value="NNU43535.1"/>
    <property type="molecule type" value="Genomic_DNA"/>
</dbReference>
<dbReference type="Gene3D" id="1.10.1130.10">
    <property type="entry name" value="Flavocytochrome C3, Chain A"/>
    <property type="match status" value="2"/>
</dbReference>
<evidence type="ECO:0000256" key="2">
    <source>
        <dbReference type="SAM" id="MobiDB-lite"/>
    </source>
</evidence>
<dbReference type="GO" id="GO:0016491">
    <property type="term" value="F:oxidoreductase activity"/>
    <property type="evidence" value="ECO:0007669"/>
    <property type="project" value="TreeGrafter"/>
</dbReference>
<sequence length="334" mass="35379">MNTIRKALGVLALLLGAATAGPALSAPNNLPELGAGPAAKAAIAQDKLRKDAVCTRCHDETEQAPILSLYQTKHGVRGDARTPSCQSCHGESDAHVKAPTGGSGGGKRPPPDVQFKKGGAYPVSHEKARGQTCLTCHEGGNRTHWDGAQHDRNGVACNDCHQVHKPKDRMLAKATQPEACFTCHKKQRAETHRVSTHPIDAGKVTCSDCHNPHGSTGDKLVKKNNVNETCFSCHAEKRGPFLWQHTSANDDCMNCHTPHGSTVAPLLKARGPWLCQQCHAEVSGHPGSIYSGTGLPTPGPAGANPPVQMAFRGCVNCHQAVHGSNHPAGRSLLR</sequence>
<organism evidence="5 6">
    <name type="scientific">Ramlibacter montanisoli</name>
    <dbReference type="NCBI Taxonomy" id="2732512"/>
    <lineage>
        <taxon>Bacteria</taxon>
        <taxon>Pseudomonadati</taxon>
        <taxon>Pseudomonadota</taxon>
        <taxon>Betaproteobacteria</taxon>
        <taxon>Burkholderiales</taxon>
        <taxon>Comamonadaceae</taxon>
        <taxon>Ramlibacter</taxon>
    </lineage>
</organism>
<dbReference type="NCBIfam" id="TIGR01905">
    <property type="entry name" value="paired_CXXCH_1"/>
    <property type="match status" value="2"/>
</dbReference>
<feature type="region of interest" description="Disordered" evidence="2">
    <location>
        <begin position="78"/>
        <end position="113"/>
    </location>
</feature>
<feature type="domain" description="Doubled CXXCH motif" evidence="4">
    <location>
        <begin position="198"/>
        <end position="238"/>
    </location>
</feature>
<gene>
    <name evidence="5" type="ORF">HK415_10770</name>
</gene>